<dbReference type="Proteomes" id="UP001458880">
    <property type="component" value="Unassembled WGS sequence"/>
</dbReference>
<accession>A0AAW1K200</accession>
<reference evidence="2 3" key="1">
    <citation type="journal article" date="2024" name="BMC Genomics">
        <title>De novo assembly and annotation of Popillia japonica's genome with initial clues to its potential as an invasive pest.</title>
        <authorList>
            <person name="Cucini C."/>
            <person name="Boschi S."/>
            <person name="Funari R."/>
            <person name="Cardaioli E."/>
            <person name="Iannotti N."/>
            <person name="Marturano G."/>
            <person name="Paoli F."/>
            <person name="Bruttini M."/>
            <person name="Carapelli A."/>
            <person name="Frati F."/>
            <person name="Nardi F."/>
        </authorList>
    </citation>
    <scope>NUCLEOTIDE SEQUENCE [LARGE SCALE GENOMIC DNA]</scope>
    <source>
        <strain evidence="2">DMR45628</strain>
    </source>
</reference>
<gene>
    <name evidence="2" type="ORF">QE152_g24948</name>
</gene>
<sequence>MFIQYKISELPESTYKAWEEIANNMTSTVTLVRNAWTKLRNAFINAKKRRQTKSGQSATKVIPWKYDQEMSFILPYLESRSTLSNVENQDAELIINDEENSGDEDNVVSATPQEIIADNSADSTRSQNCINTETIGSVPLVVHSLQKKARLSSRDSSSNPALEMVRIMKQNAEARNERRNIANSKPKLDEIDMFYLSMAQTVKRLPAKD</sequence>
<dbReference type="GO" id="GO:0005667">
    <property type="term" value="C:transcription regulator complex"/>
    <property type="evidence" value="ECO:0007669"/>
    <property type="project" value="TreeGrafter"/>
</dbReference>
<protein>
    <submittedName>
        <fullName evidence="2">Alcohol dehydrogenase transcription factor Myb/SANT-like</fullName>
    </submittedName>
</protein>
<evidence type="ECO:0000313" key="2">
    <source>
        <dbReference type="EMBL" id="KAK9712325.1"/>
    </source>
</evidence>
<dbReference type="PANTHER" id="PTHR12243:SF67">
    <property type="entry name" value="COREPRESSOR OF PANGOLIN, ISOFORM A-RELATED"/>
    <property type="match status" value="1"/>
</dbReference>
<comment type="caution">
    <text evidence="2">The sequence shown here is derived from an EMBL/GenBank/DDBJ whole genome shotgun (WGS) entry which is preliminary data.</text>
</comment>
<proteinExistence type="predicted"/>
<dbReference type="PANTHER" id="PTHR12243">
    <property type="entry name" value="MADF DOMAIN TRANSCRIPTION FACTOR"/>
    <property type="match status" value="1"/>
</dbReference>
<dbReference type="PROSITE" id="PS51029">
    <property type="entry name" value="MADF"/>
    <property type="match status" value="1"/>
</dbReference>
<dbReference type="GO" id="GO:0005634">
    <property type="term" value="C:nucleus"/>
    <property type="evidence" value="ECO:0007669"/>
    <property type="project" value="TreeGrafter"/>
</dbReference>
<feature type="domain" description="MADF" evidence="1">
    <location>
        <begin position="1"/>
        <end position="78"/>
    </location>
</feature>
<dbReference type="InterPro" id="IPR006578">
    <property type="entry name" value="MADF-dom"/>
</dbReference>
<keyword evidence="3" id="KW-1185">Reference proteome</keyword>
<dbReference type="EMBL" id="JASPKY010000265">
    <property type="protein sequence ID" value="KAK9712325.1"/>
    <property type="molecule type" value="Genomic_DNA"/>
</dbReference>
<dbReference type="AlphaFoldDB" id="A0AAW1K200"/>
<organism evidence="2 3">
    <name type="scientific">Popillia japonica</name>
    <name type="common">Japanese beetle</name>
    <dbReference type="NCBI Taxonomy" id="7064"/>
    <lineage>
        <taxon>Eukaryota</taxon>
        <taxon>Metazoa</taxon>
        <taxon>Ecdysozoa</taxon>
        <taxon>Arthropoda</taxon>
        <taxon>Hexapoda</taxon>
        <taxon>Insecta</taxon>
        <taxon>Pterygota</taxon>
        <taxon>Neoptera</taxon>
        <taxon>Endopterygota</taxon>
        <taxon>Coleoptera</taxon>
        <taxon>Polyphaga</taxon>
        <taxon>Scarabaeiformia</taxon>
        <taxon>Scarabaeidae</taxon>
        <taxon>Rutelinae</taxon>
        <taxon>Popillia</taxon>
    </lineage>
</organism>
<dbReference type="GO" id="GO:0006357">
    <property type="term" value="P:regulation of transcription by RNA polymerase II"/>
    <property type="evidence" value="ECO:0007669"/>
    <property type="project" value="TreeGrafter"/>
</dbReference>
<dbReference type="InterPro" id="IPR039353">
    <property type="entry name" value="TF_Adf1"/>
</dbReference>
<name>A0AAW1K200_POPJA</name>
<evidence type="ECO:0000313" key="3">
    <source>
        <dbReference type="Proteomes" id="UP001458880"/>
    </source>
</evidence>
<dbReference type="Pfam" id="PF10545">
    <property type="entry name" value="MADF_DNA_bdg"/>
    <property type="match status" value="1"/>
</dbReference>
<evidence type="ECO:0000259" key="1">
    <source>
        <dbReference type="PROSITE" id="PS51029"/>
    </source>
</evidence>